<feature type="chain" id="PRO_5009583628" description="CARDB domain-containing protein" evidence="1">
    <location>
        <begin position="28"/>
        <end position="252"/>
    </location>
</feature>
<comment type="caution">
    <text evidence="2">The sequence shown here is derived from an EMBL/GenBank/DDBJ whole genome shotgun (WGS) entry which is preliminary data.</text>
</comment>
<gene>
    <name evidence="2" type="ORF">A2849_00155</name>
</gene>
<dbReference type="AlphaFoldDB" id="A0A1G2MBT3"/>
<protein>
    <recommendedName>
        <fullName evidence="4">CARDB domain-containing protein</fullName>
    </recommendedName>
</protein>
<evidence type="ECO:0000256" key="1">
    <source>
        <dbReference type="SAM" id="SignalP"/>
    </source>
</evidence>
<dbReference type="EMBL" id="MHRI01000009">
    <property type="protein sequence ID" value="OHA21395.1"/>
    <property type="molecule type" value="Genomic_DNA"/>
</dbReference>
<proteinExistence type="predicted"/>
<dbReference type="InterPro" id="IPR013783">
    <property type="entry name" value="Ig-like_fold"/>
</dbReference>
<evidence type="ECO:0008006" key="4">
    <source>
        <dbReference type="Google" id="ProtNLM"/>
    </source>
</evidence>
<sequence>MLFLLKYLRGGCALALVALTLPALTEAATFPTSLAIIKSVGLKVGVQVDGQGVKSPAVVGANTDFTIIWSTAPNTALGCVGNFAEGPLPPSGSAVGSITASRSFVITCYGRGAAQTATLQVNVGVADLVVSSFSATGLKSAKGQRGSYLAGPYTLKASIRNAGKLKIGVPFRVKYLESADGQGNWISISEKTILAMPGAVTITLDPLLRQGNAGVGARYYQVCLDTENKVSEAKEDNNCSRVLGPYSFVAVP</sequence>
<feature type="signal peptide" evidence="1">
    <location>
        <begin position="1"/>
        <end position="27"/>
    </location>
</feature>
<reference evidence="2 3" key="1">
    <citation type="journal article" date="2016" name="Nat. Commun.">
        <title>Thousands of microbial genomes shed light on interconnected biogeochemical processes in an aquifer system.</title>
        <authorList>
            <person name="Anantharaman K."/>
            <person name="Brown C.T."/>
            <person name="Hug L.A."/>
            <person name="Sharon I."/>
            <person name="Castelle C.J."/>
            <person name="Probst A.J."/>
            <person name="Thomas B.C."/>
            <person name="Singh A."/>
            <person name="Wilkins M.J."/>
            <person name="Karaoz U."/>
            <person name="Brodie E.L."/>
            <person name="Williams K.H."/>
            <person name="Hubbard S.S."/>
            <person name="Banfield J.F."/>
        </authorList>
    </citation>
    <scope>NUCLEOTIDE SEQUENCE [LARGE SCALE GENOMIC DNA]</scope>
</reference>
<keyword evidence="1" id="KW-0732">Signal</keyword>
<dbReference type="Gene3D" id="2.60.40.10">
    <property type="entry name" value="Immunoglobulins"/>
    <property type="match status" value="1"/>
</dbReference>
<organism evidence="2 3">
    <name type="scientific">Candidatus Taylorbacteria bacterium RIFCSPHIGHO2_01_FULL_51_15</name>
    <dbReference type="NCBI Taxonomy" id="1802304"/>
    <lineage>
        <taxon>Bacteria</taxon>
        <taxon>Candidatus Tayloriibacteriota</taxon>
    </lineage>
</organism>
<evidence type="ECO:0000313" key="2">
    <source>
        <dbReference type="EMBL" id="OHA21395.1"/>
    </source>
</evidence>
<name>A0A1G2MBT3_9BACT</name>
<accession>A0A1G2MBT3</accession>
<evidence type="ECO:0000313" key="3">
    <source>
        <dbReference type="Proteomes" id="UP000178121"/>
    </source>
</evidence>
<dbReference type="Proteomes" id="UP000178121">
    <property type="component" value="Unassembled WGS sequence"/>
</dbReference>